<dbReference type="AlphaFoldDB" id="A0A327RGH6"/>
<dbReference type="RefSeq" id="WP_111659733.1">
    <property type="nucleotide sequence ID" value="NZ_QLLO01000004.1"/>
</dbReference>
<dbReference type="InterPro" id="IPR024981">
    <property type="entry name" value="DUF3887"/>
</dbReference>
<dbReference type="Pfam" id="PF13026">
    <property type="entry name" value="DUF3887"/>
    <property type="match status" value="1"/>
</dbReference>
<reference evidence="3 4" key="1">
    <citation type="submission" date="2018-06" db="EMBL/GenBank/DDBJ databases">
        <title>Genomic Encyclopedia of Archaeal and Bacterial Type Strains, Phase II (KMG-II): from individual species to whole genera.</title>
        <authorList>
            <person name="Goeker M."/>
        </authorList>
    </citation>
    <scope>NUCLEOTIDE SEQUENCE [LARGE SCALE GENOMIC DNA]</scope>
    <source>
        <strain evidence="3 4">DSM 24464</strain>
    </source>
</reference>
<evidence type="ECO:0000256" key="1">
    <source>
        <dbReference type="SAM" id="SignalP"/>
    </source>
</evidence>
<dbReference type="Proteomes" id="UP000248703">
    <property type="component" value="Unassembled WGS sequence"/>
</dbReference>
<feature type="domain" description="DUF3887" evidence="2">
    <location>
        <begin position="30"/>
        <end position="117"/>
    </location>
</feature>
<evidence type="ECO:0000259" key="2">
    <source>
        <dbReference type="Pfam" id="PF13026"/>
    </source>
</evidence>
<dbReference type="EMBL" id="QLLO01000004">
    <property type="protein sequence ID" value="RAJ15062.1"/>
    <property type="molecule type" value="Genomic_DNA"/>
</dbReference>
<dbReference type="Gene3D" id="3.10.450.590">
    <property type="match status" value="1"/>
</dbReference>
<comment type="caution">
    <text evidence="3">The sequence shown here is derived from an EMBL/GenBank/DDBJ whole genome shotgun (WGS) entry which is preliminary data.</text>
</comment>
<organism evidence="3 4">
    <name type="scientific">Olleya aquimaris</name>
    <dbReference type="NCBI Taxonomy" id="639310"/>
    <lineage>
        <taxon>Bacteria</taxon>
        <taxon>Pseudomonadati</taxon>
        <taxon>Bacteroidota</taxon>
        <taxon>Flavobacteriia</taxon>
        <taxon>Flavobacteriales</taxon>
        <taxon>Flavobacteriaceae</taxon>
    </lineage>
</organism>
<protein>
    <submittedName>
        <fullName evidence="3">Uncharacterized protein DUF3887</fullName>
    </submittedName>
</protein>
<proteinExistence type="predicted"/>
<keyword evidence="1" id="KW-0732">Signal</keyword>
<feature type="signal peptide" evidence="1">
    <location>
        <begin position="1"/>
        <end position="20"/>
    </location>
</feature>
<sequence>MKKLLIVITITFLSVSFGFAQEQDSYKTVASTFQKYFNNGDVEGIYNMFDENFKQVLTLEKTKAYFNDHINMDALGKIKSIVYKDTVRTAHNYTVTFENGVYNAFFMLGDGNKLQSFQMDQITNKQ</sequence>
<accession>A0A327RGH6</accession>
<name>A0A327RGH6_9FLAO</name>
<gene>
    <name evidence="3" type="ORF">LY08_01411</name>
</gene>
<evidence type="ECO:0000313" key="4">
    <source>
        <dbReference type="Proteomes" id="UP000248703"/>
    </source>
</evidence>
<feature type="chain" id="PRO_5016342560" evidence="1">
    <location>
        <begin position="21"/>
        <end position="126"/>
    </location>
</feature>
<keyword evidence="4" id="KW-1185">Reference proteome</keyword>
<evidence type="ECO:0000313" key="3">
    <source>
        <dbReference type="EMBL" id="RAJ15062.1"/>
    </source>
</evidence>
<dbReference type="OrthoDB" id="1439689at2"/>